<evidence type="ECO:0000256" key="1">
    <source>
        <dbReference type="SAM" id="MobiDB-lite"/>
    </source>
</evidence>
<feature type="region of interest" description="Disordered" evidence="1">
    <location>
        <begin position="1"/>
        <end position="62"/>
    </location>
</feature>
<gene>
    <name evidence="2" type="ORF">O6P43_006871</name>
</gene>
<evidence type="ECO:0000313" key="3">
    <source>
        <dbReference type="Proteomes" id="UP001163823"/>
    </source>
</evidence>
<feature type="compositionally biased region" description="Basic and acidic residues" evidence="1">
    <location>
        <begin position="94"/>
        <end position="125"/>
    </location>
</feature>
<proteinExistence type="predicted"/>
<feature type="region of interest" description="Disordered" evidence="1">
    <location>
        <begin position="94"/>
        <end position="130"/>
    </location>
</feature>
<name>A0AAD7Q9K9_QUISA</name>
<organism evidence="2 3">
    <name type="scientific">Quillaja saponaria</name>
    <name type="common">Soap bark tree</name>
    <dbReference type="NCBI Taxonomy" id="32244"/>
    <lineage>
        <taxon>Eukaryota</taxon>
        <taxon>Viridiplantae</taxon>
        <taxon>Streptophyta</taxon>
        <taxon>Embryophyta</taxon>
        <taxon>Tracheophyta</taxon>
        <taxon>Spermatophyta</taxon>
        <taxon>Magnoliopsida</taxon>
        <taxon>eudicotyledons</taxon>
        <taxon>Gunneridae</taxon>
        <taxon>Pentapetalae</taxon>
        <taxon>rosids</taxon>
        <taxon>fabids</taxon>
        <taxon>Fabales</taxon>
        <taxon>Quillajaceae</taxon>
        <taxon>Quillaja</taxon>
    </lineage>
</organism>
<dbReference type="EMBL" id="JARAOO010000003">
    <property type="protein sequence ID" value="KAJ7977210.1"/>
    <property type="molecule type" value="Genomic_DNA"/>
</dbReference>
<evidence type="ECO:0000313" key="2">
    <source>
        <dbReference type="EMBL" id="KAJ7977210.1"/>
    </source>
</evidence>
<dbReference type="Proteomes" id="UP001163823">
    <property type="component" value="Chromosome 3"/>
</dbReference>
<dbReference type="KEGG" id="qsa:O6P43_006871"/>
<dbReference type="PANTHER" id="PTHR34657:SF10">
    <property type="entry name" value="F21M11.6 PROTEIN"/>
    <property type="match status" value="1"/>
</dbReference>
<comment type="caution">
    <text evidence="2">The sequence shown here is derived from an EMBL/GenBank/DDBJ whole genome shotgun (WGS) entry which is preliminary data.</text>
</comment>
<keyword evidence="3" id="KW-1185">Reference proteome</keyword>
<protein>
    <submittedName>
        <fullName evidence="2">Embryo sac development arrest 6</fullName>
    </submittedName>
</protein>
<sequence length="163" mass="17825">MRLPPRRVLTPTAPSSTNKRKEREVGFDGPKPSTANSITKVIKPGTSRPGSEPSSSKRIEPASSNQILAGYLAHEFLTKGSLFGETWDSARAELAKNVPAEESRTGKQSEKGEAEPNLRKVEPQLKKKKKNERYVAVANLLKTGGAQFPGVFNPTQLGRFLQL</sequence>
<dbReference type="PANTHER" id="PTHR34657">
    <property type="entry name" value="EMBRYO SAC DEVELOPMENT ARREST 6"/>
    <property type="match status" value="1"/>
</dbReference>
<reference evidence="2" key="1">
    <citation type="journal article" date="2023" name="Science">
        <title>Elucidation of the pathway for biosynthesis of saponin adjuvants from the soapbark tree.</title>
        <authorList>
            <person name="Reed J."/>
            <person name="Orme A."/>
            <person name="El-Demerdash A."/>
            <person name="Owen C."/>
            <person name="Martin L.B.B."/>
            <person name="Misra R.C."/>
            <person name="Kikuchi S."/>
            <person name="Rejzek M."/>
            <person name="Martin A.C."/>
            <person name="Harkess A."/>
            <person name="Leebens-Mack J."/>
            <person name="Louveau T."/>
            <person name="Stephenson M.J."/>
            <person name="Osbourn A."/>
        </authorList>
    </citation>
    <scope>NUCLEOTIDE SEQUENCE</scope>
    <source>
        <strain evidence="2">S10</strain>
    </source>
</reference>
<dbReference type="AlphaFoldDB" id="A0AAD7Q9K9"/>
<accession>A0AAD7Q9K9</accession>